<proteinExistence type="predicted"/>
<organism evidence="1 2">
    <name type="scientific">Nonomuraea angiospora</name>
    <dbReference type="NCBI Taxonomy" id="46172"/>
    <lineage>
        <taxon>Bacteria</taxon>
        <taxon>Bacillati</taxon>
        <taxon>Actinomycetota</taxon>
        <taxon>Actinomycetes</taxon>
        <taxon>Streptosporangiales</taxon>
        <taxon>Streptosporangiaceae</taxon>
        <taxon>Nonomuraea</taxon>
    </lineage>
</organism>
<dbReference type="Proteomes" id="UP000633509">
    <property type="component" value="Unassembled WGS sequence"/>
</dbReference>
<dbReference type="EMBL" id="JADBEK010000001">
    <property type="protein sequence ID" value="MBE1589184.1"/>
    <property type="molecule type" value="Genomic_DNA"/>
</dbReference>
<dbReference type="RefSeq" id="WP_192789264.1">
    <property type="nucleotide sequence ID" value="NZ_JADBEK010000001.1"/>
</dbReference>
<reference evidence="1 2" key="1">
    <citation type="submission" date="2020-10" db="EMBL/GenBank/DDBJ databases">
        <title>Sequencing the genomes of 1000 actinobacteria strains.</title>
        <authorList>
            <person name="Klenk H.-P."/>
        </authorList>
    </citation>
    <scope>NUCLEOTIDE SEQUENCE [LARGE SCALE GENOMIC DNA]</scope>
    <source>
        <strain evidence="1 2">DSM 43173</strain>
    </source>
</reference>
<gene>
    <name evidence="1" type="ORF">H4W80_007442</name>
</gene>
<comment type="caution">
    <text evidence="1">The sequence shown here is derived from an EMBL/GenBank/DDBJ whole genome shotgun (WGS) entry which is preliminary data.</text>
</comment>
<sequence length="107" mass="11462">MASSAKEDCLYCDGPGQGSVLGELFEWEVRIGDGDELGPCGSSPFQATSMDELRTAMRGMPDGACVRGRIVHSVCDFGAAPDDRSGREIFRASLDPAGMVRFERVAE</sequence>
<evidence type="ECO:0000313" key="2">
    <source>
        <dbReference type="Proteomes" id="UP000633509"/>
    </source>
</evidence>
<evidence type="ECO:0000313" key="1">
    <source>
        <dbReference type="EMBL" id="MBE1589184.1"/>
    </source>
</evidence>
<keyword evidence="2" id="KW-1185">Reference proteome</keyword>
<protein>
    <submittedName>
        <fullName evidence="1">Uncharacterized protein</fullName>
    </submittedName>
</protein>
<name>A0ABR9M8P2_9ACTN</name>
<accession>A0ABR9M8P2</accession>